<comment type="similarity">
    <text evidence="3">Belongs to the SLA2 family.</text>
</comment>
<dbReference type="PANTHER" id="PTHR10407">
    <property type="entry name" value="HUNTINGTIN INTERACTING PROTEIN 1"/>
    <property type="match status" value="1"/>
</dbReference>
<evidence type="ECO:0000259" key="16">
    <source>
        <dbReference type="PROSITE" id="PS50942"/>
    </source>
</evidence>
<feature type="region of interest" description="Disordered" evidence="15">
    <location>
        <begin position="1640"/>
        <end position="1691"/>
    </location>
</feature>
<evidence type="ECO:0000256" key="14">
    <source>
        <dbReference type="SAM" id="Coils"/>
    </source>
</evidence>
<dbReference type="FunCoup" id="L5KTZ1">
    <property type="interactions" value="833"/>
</dbReference>
<evidence type="ECO:0000256" key="10">
    <source>
        <dbReference type="ARBA" id="ARBA00023329"/>
    </source>
</evidence>
<dbReference type="InterPro" id="IPR013809">
    <property type="entry name" value="ENTH"/>
</dbReference>
<keyword evidence="10" id="KW-0968">Cytoplasmic vesicle</keyword>
<feature type="domain" description="I/LWEQ" evidence="17">
    <location>
        <begin position="1394"/>
        <end position="1635"/>
    </location>
</feature>
<dbReference type="GO" id="GO:0080025">
    <property type="term" value="F:phosphatidylinositol-3,5-bisphosphate binding"/>
    <property type="evidence" value="ECO:0007669"/>
    <property type="project" value="TreeGrafter"/>
</dbReference>
<dbReference type="Gene3D" id="1.25.40.90">
    <property type="match status" value="1"/>
</dbReference>
<dbReference type="GO" id="GO:0007015">
    <property type="term" value="P:actin filament organization"/>
    <property type="evidence" value="ECO:0007669"/>
    <property type="project" value="TreeGrafter"/>
</dbReference>
<evidence type="ECO:0000256" key="6">
    <source>
        <dbReference type="ARBA" id="ARBA00022990"/>
    </source>
</evidence>
<dbReference type="GO" id="GO:0032051">
    <property type="term" value="F:clathrin light chain binding"/>
    <property type="evidence" value="ECO:0007669"/>
    <property type="project" value="TreeGrafter"/>
</dbReference>
<dbReference type="eggNOG" id="KOG0980">
    <property type="taxonomic scope" value="Eukaryota"/>
</dbReference>
<dbReference type="PROSITE" id="PS50942">
    <property type="entry name" value="ENTH"/>
    <property type="match status" value="1"/>
</dbReference>
<feature type="coiled-coil region" evidence="14">
    <location>
        <begin position="196"/>
        <end position="244"/>
    </location>
</feature>
<dbReference type="GO" id="GO:0035615">
    <property type="term" value="F:clathrin adaptor activity"/>
    <property type="evidence" value="ECO:0007669"/>
    <property type="project" value="TreeGrafter"/>
</dbReference>
<name>L5KTZ1_PTEAL</name>
<dbReference type="InterPro" id="IPR008942">
    <property type="entry name" value="ENTH_VHS"/>
</dbReference>
<dbReference type="GO" id="GO:0048268">
    <property type="term" value="P:clathrin coat assembly"/>
    <property type="evidence" value="ECO:0007669"/>
    <property type="project" value="TreeGrafter"/>
</dbReference>
<keyword evidence="6" id="KW-0007">Acetylation</keyword>
<dbReference type="InterPro" id="IPR011417">
    <property type="entry name" value="ANTH_dom"/>
</dbReference>
<feature type="compositionally biased region" description="Basic and acidic residues" evidence="15">
    <location>
        <begin position="1672"/>
        <end position="1682"/>
    </location>
</feature>
<dbReference type="Pfam" id="PF01608">
    <property type="entry name" value="I_LWEQ"/>
    <property type="match status" value="1"/>
</dbReference>
<evidence type="ECO:0000256" key="13">
    <source>
        <dbReference type="ARBA" id="ARBA00073599"/>
    </source>
</evidence>
<sequence>MNPSATFFAGRQNIGSEVEISTIEKQRKELQLLIGELKDRDKELNDMVAVHQRQLLSWEEDRQSVAASELHKRTEIIKSLTKKVKTLESNQIECQTALQKTQLQLQEMAQKATHSSLLSEDLEARNENLSNTLVELSAQVGQLQAREQALTTMIKLKDKDIIEAVSHIADCSGKFKLLEHALRDAKMVETCIVKEKQDCKQKLKTLKVEINKLKEDLNEKTTENNEQREEIIRLKQEKSCLHDELVFTAEREKRKDELLDIAKSKQERTNAELHNLRQIYVKQQSDLQFLNFNVENSQELIQMYDSKMEESKALESSRDMCLSDLENNHSKVDIKREKKQKSLVKDQKFETTLFQQNRADKNSCDVCQEKKLQVNTSFGEKSVIALSSLFTKNLMEKPKSWSLGGKLQIEPENKSTLCKVHAKLPKGIGIGIQNEDKQLSDMSTFSDEKQWHDVNVYLGLASCSASKQPEKLDVEYQDHVERSGVSCCQKNETCLGENDLCESQCCHPSNFVIEAPGQMSDIEWMSIFKPSKLQRIVRHKSVCTCSEAACGTKYNSSTSELIAIQHSHCLGSLKSALREEEKLVEAESSSDRKNSPKILLINKDTALPSEKDDFSPTSKLQRLLAESRQMVTDLELSTLLPISSEALSSSAKNAISISKAINTQEVPVKEKHARRIILGTHHEKGAFTFWSYAIGLPLPSSSILSWKFCHVLHKVLRDGHPNVLHDCQRYWSNIREVGDLWGHLHDRYGQLVSVYTKLLLTKVSFHLKHPQFPAGLEVTDEVLEKAAGTDVNNIFQLTVEMFDYMDCELKLSESVFRQLNTAIAVSQMSSGQCRLAPLIQVIQDCSHLYHYTVKLMFKLHSCLPADTLQGHRDRFHEQFHSLRNFFRRASDMLYFKRLIQIPRLPEGPPNFLRASALAEHIKPVVVIPEETAEDEEPENLIEIGTGPPAGEPTVVADLFEQTFGPPNGSMKDDRDLQIETLKREVETLRAELEKIKLEAQRYITQLKGQVNSLEAELEEQRKQKQKALVDNEQLRHELAQLRAAQQEGERKQGLREAEAEKKASATEARYSKLKEQHSKLVATHAELLRKNADTARQLTAKQQSQEEVSRVKEQLAFQMEQAKRESEMKLEEQSDQLDKLRRELEAKAGELVRVREALSHTEQSGSELSSRLDSLRAEKDALSSTVRQREADLQAARSLVREKEAALSQEQQRSSRERDALQGRLADKESQEQGLRQRLLDEQFAVLRRTAAEAERILQDAVGKLDDPLHLRCTSSPDYLVSRAQAALDAVSALEKGHAQYLTSRSDASALVAALTHFSHLAADTIVNGGATSHLAPTDPADRLVNACRECGAQALELMGRLQDPQALLQAQPGLVRPPLQGILQLGQELKPKSLDVRQEELGAMVDKEMAATSAAIEDAVRRIEDMMNQARHASSGVKLEVNERILNSCTDLMKAIRLLVTTSTSLQKEIVESGRGAATQKEFYAKNSRWTEGLISASKAVGWGATQLVESADKVVLHTGKYEELIVCSHEIAASTAQLVAASKVKADKHSPNLSRLQECSRTVNEMAANVVASTKSGQEQIEERDTMDFSGLSLIKLKKQEMETQVRVLELEKTLEAERVRLGELRKQHYVLAGVVGTPGQEEPAQPSAVLRSGTSKKPPLAQKPSLAPKQDHQLDKKDGVCPTQLVNS</sequence>
<dbReference type="GO" id="GO:0043325">
    <property type="term" value="F:phosphatidylinositol-3,4-bisphosphate binding"/>
    <property type="evidence" value="ECO:0007669"/>
    <property type="project" value="TreeGrafter"/>
</dbReference>
<comment type="function">
    <text evidence="11">Component of clathrin-coated pits and vesicles, that may link the endocytic machinery to the actin cytoskeleton. Binds 3-phosphoinositides (via ENTH domain). May act through the ENTH domain to promote cell survival by stabilizing receptor tyrosine kinases following ligand-induced endocytosis.</text>
</comment>
<dbReference type="Pfam" id="PF16515">
    <property type="entry name" value="HIP1_clath_bdg"/>
    <property type="match status" value="1"/>
</dbReference>
<feature type="coiled-coil region" evidence="14">
    <location>
        <begin position="1594"/>
        <end position="1630"/>
    </location>
</feature>
<dbReference type="FunFam" id="1.20.5.1700:FF:000002">
    <property type="entry name" value="Huntingtin interacting protein 1"/>
    <property type="match status" value="1"/>
</dbReference>
<evidence type="ECO:0000256" key="7">
    <source>
        <dbReference type="ARBA" id="ARBA00023054"/>
    </source>
</evidence>
<dbReference type="STRING" id="9402.L5KTZ1"/>
<dbReference type="InterPro" id="IPR032422">
    <property type="entry name" value="HIP1_clath-bd"/>
</dbReference>
<dbReference type="GO" id="GO:0030136">
    <property type="term" value="C:clathrin-coated vesicle"/>
    <property type="evidence" value="ECO:0007669"/>
    <property type="project" value="UniProtKB-ARBA"/>
</dbReference>
<organism evidence="18 19">
    <name type="scientific">Pteropus alecto</name>
    <name type="common">Black flying fox</name>
    <dbReference type="NCBI Taxonomy" id="9402"/>
    <lineage>
        <taxon>Eukaryota</taxon>
        <taxon>Metazoa</taxon>
        <taxon>Chordata</taxon>
        <taxon>Craniata</taxon>
        <taxon>Vertebrata</taxon>
        <taxon>Euteleostomi</taxon>
        <taxon>Mammalia</taxon>
        <taxon>Eutheria</taxon>
        <taxon>Laurasiatheria</taxon>
        <taxon>Chiroptera</taxon>
        <taxon>Yinpterochiroptera</taxon>
        <taxon>Pteropodoidea</taxon>
        <taxon>Pteropodidae</taxon>
        <taxon>Pteropodinae</taxon>
        <taxon>Pteropus</taxon>
    </lineage>
</organism>
<dbReference type="Gene3D" id="6.10.250.920">
    <property type="match status" value="1"/>
</dbReference>
<dbReference type="Proteomes" id="UP000010552">
    <property type="component" value="Unassembled WGS sequence"/>
</dbReference>
<accession>L5KTZ1</accession>
<dbReference type="SUPFAM" id="SSF48464">
    <property type="entry name" value="ENTH/VHS domain"/>
    <property type="match status" value="1"/>
</dbReference>
<proteinExistence type="inferred from homology"/>
<reference evidence="19" key="1">
    <citation type="journal article" date="2013" name="Science">
        <title>Comparative analysis of bat genomes provides insight into the evolution of flight and immunity.</title>
        <authorList>
            <person name="Zhang G."/>
            <person name="Cowled C."/>
            <person name="Shi Z."/>
            <person name="Huang Z."/>
            <person name="Bishop-Lilly K.A."/>
            <person name="Fang X."/>
            <person name="Wynne J.W."/>
            <person name="Xiong Z."/>
            <person name="Baker M.L."/>
            <person name="Zhao W."/>
            <person name="Tachedjian M."/>
            <person name="Zhu Y."/>
            <person name="Zhou P."/>
            <person name="Jiang X."/>
            <person name="Ng J."/>
            <person name="Yang L."/>
            <person name="Wu L."/>
            <person name="Xiao J."/>
            <person name="Feng Y."/>
            <person name="Chen Y."/>
            <person name="Sun X."/>
            <person name="Zhang Y."/>
            <person name="Marsh G.A."/>
            <person name="Crameri G."/>
            <person name="Broder C.C."/>
            <person name="Frey K.G."/>
            <person name="Wang L.F."/>
            <person name="Wang J."/>
        </authorList>
    </citation>
    <scope>NUCLEOTIDE SEQUENCE [LARGE SCALE GENOMIC DNA]</scope>
</reference>
<dbReference type="Gene3D" id="1.20.5.1700">
    <property type="match status" value="1"/>
</dbReference>
<evidence type="ECO:0000256" key="9">
    <source>
        <dbReference type="ARBA" id="ARBA00023203"/>
    </source>
</evidence>
<dbReference type="GO" id="GO:0042803">
    <property type="term" value="F:protein homodimerization activity"/>
    <property type="evidence" value="ECO:0007669"/>
    <property type="project" value="UniProtKB-ARBA"/>
</dbReference>
<keyword evidence="9" id="KW-0009">Actin-binding</keyword>
<keyword evidence="5" id="KW-0254">Endocytosis</keyword>
<dbReference type="GO" id="GO:0030837">
    <property type="term" value="P:negative regulation of actin filament polymerization"/>
    <property type="evidence" value="ECO:0007669"/>
    <property type="project" value="UniProtKB-ARBA"/>
</dbReference>
<dbReference type="GO" id="GO:0030864">
    <property type="term" value="C:cortical actin cytoskeleton"/>
    <property type="evidence" value="ECO:0007669"/>
    <property type="project" value="TreeGrafter"/>
</dbReference>
<dbReference type="GO" id="GO:0061024">
    <property type="term" value="P:membrane organization"/>
    <property type="evidence" value="ECO:0007669"/>
    <property type="project" value="UniProtKB-ARBA"/>
</dbReference>
<dbReference type="FunFam" id="1.25.40.90:FF:000012">
    <property type="entry name" value="Huntingtin interacting protein 1-related"/>
    <property type="match status" value="1"/>
</dbReference>
<dbReference type="GO" id="GO:0030659">
    <property type="term" value="C:cytoplasmic vesicle membrane"/>
    <property type="evidence" value="ECO:0007669"/>
    <property type="project" value="UniProtKB-SubCell"/>
</dbReference>
<dbReference type="Gene3D" id="1.20.1410.10">
    <property type="entry name" value="I/LWEQ domain"/>
    <property type="match status" value="1"/>
</dbReference>
<dbReference type="GO" id="GO:0051015">
    <property type="term" value="F:actin filament binding"/>
    <property type="evidence" value="ECO:0007669"/>
    <property type="project" value="TreeGrafter"/>
</dbReference>
<dbReference type="EMBL" id="KB030576">
    <property type="protein sequence ID" value="ELK14293.1"/>
    <property type="molecule type" value="Genomic_DNA"/>
</dbReference>
<dbReference type="PROSITE" id="PS50945">
    <property type="entry name" value="I_LWEQ"/>
    <property type="match status" value="1"/>
</dbReference>
<evidence type="ECO:0000259" key="17">
    <source>
        <dbReference type="PROSITE" id="PS50945"/>
    </source>
</evidence>
<gene>
    <name evidence="18" type="ORF">PAL_GLEAN10008809</name>
</gene>
<keyword evidence="19" id="KW-1185">Reference proteome</keyword>
<keyword evidence="7 14" id="KW-0175">Coiled coil</keyword>
<feature type="region of interest" description="Disordered" evidence="15">
    <location>
        <begin position="1043"/>
        <end position="1076"/>
    </location>
</feature>
<dbReference type="InterPro" id="IPR002558">
    <property type="entry name" value="ILWEQ_dom"/>
</dbReference>
<protein>
    <recommendedName>
        <fullName evidence="13">Huntingtin-interacting protein 1-related protein</fullName>
    </recommendedName>
</protein>
<keyword evidence="4" id="KW-0963">Cytoplasm</keyword>
<evidence type="ECO:0000256" key="3">
    <source>
        <dbReference type="ARBA" id="ARBA00010135"/>
    </source>
</evidence>
<evidence type="ECO:0000256" key="2">
    <source>
        <dbReference type="ARBA" id="ARBA00004556"/>
    </source>
</evidence>
<dbReference type="SUPFAM" id="SSF109885">
    <property type="entry name" value="I/LWEQ domain"/>
    <property type="match status" value="1"/>
</dbReference>
<evidence type="ECO:0000256" key="1">
    <source>
        <dbReference type="ARBA" id="ARBA00004156"/>
    </source>
</evidence>
<dbReference type="CDD" id="cd17014">
    <property type="entry name" value="ANTH_N_HIP1R"/>
    <property type="match status" value="1"/>
</dbReference>
<evidence type="ECO:0000313" key="19">
    <source>
        <dbReference type="Proteomes" id="UP000010552"/>
    </source>
</evidence>
<evidence type="ECO:0000256" key="8">
    <source>
        <dbReference type="ARBA" id="ARBA00023136"/>
    </source>
</evidence>
<dbReference type="PANTHER" id="PTHR10407:SF10">
    <property type="entry name" value="HUNTINGTIN-INTERACTING PROTEIN 1-RELATED PROTEIN"/>
    <property type="match status" value="1"/>
</dbReference>
<dbReference type="Pfam" id="PF07651">
    <property type="entry name" value="ANTH"/>
    <property type="match status" value="1"/>
</dbReference>
<dbReference type="InterPro" id="IPR035964">
    <property type="entry name" value="I/LWEQ_dom_sf"/>
</dbReference>
<evidence type="ECO:0000256" key="15">
    <source>
        <dbReference type="SAM" id="MobiDB-lite"/>
    </source>
</evidence>
<feature type="compositionally biased region" description="Basic and acidic residues" evidence="15">
    <location>
        <begin position="1213"/>
        <end position="1231"/>
    </location>
</feature>
<comment type="subcellular location">
    <subcellularLocation>
        <location evidence="2">Cytoplasm</location>
        <location evidence="2">Perinuclear region</location>
    </subcellularLocation>
    <subcellularLocation>
        <location evidence="1">Cytoplasmic vesicle membrane</location>
    </subcellularLocation>
</comment>
<dbReference type="GO" id="GO:0048471">
    <property type="term" value="C:perinuclear region of cytoplasm"/>
    <property type="evidence" value="ECO:0007669"/>
    <property type="project" value="UniProtKB-SubCell"/>
</dbReference>
<dbReference type="GO" id="GO:0030100">
    <property type="term" value="P:regulation of endocytosis"/>
    <property type="evidence" value="ECO:0007669"/>
    <property type="project" value="UniProtKB-ARBA"/>
</dbReference>
<dbReference type="GO" id="GO:0051130">
    <property type="term" value="P:positive regulation of cellular component organization"/>
    <property type="evidence" value="ECO:0007669"/>
    <property type="project" value="UniProtKB-ARBA"/>
</dbReference>
<evidence type="ECO:0000256" key="5">
    <source>
        <dbReference type="ARBA" id="ARBA00022583"/>
    </source>
</evidence>
<feature type="compositionally biased region" description="Basic and acidic residues" evidence="15">
    <location>
        <begin position="1047"/>
        <end position="1076"/>
    </location>
</feature>
<evidence type="ECO:0000256" key="4">
    <source>
        <dbReference type="ARBA" id="ARBA00022490"/>
    </source>
</evidence>
<dbReference type="GO" id="GO:0051050">
    <property type="term" value="P:positive regulation of transport"/>
    <property type="evidence" value="ECO:0007669"/>
    <property type="project" value="UniProtKB-ARBA"/>
</dbReference>
<evidence type="ECO:0000256" key="12">
    <source>
        <dbReference type="ARBA" id="ARBA00061714"/>
    </source>
</evidence>
<dbReference type="InParanoid" id="L5KTZ1"/>
<feature type="region of interest" description="Disordered" evidence="15">
    <location>
        <begin position="1204"/>
        <end position="1232"/>
    </location>
</feature>
<dbReference type="InterPro" id="IPR030224">
    <property type="entry name" value="Sla2_fam"/>
</dbReference>
<dbReference type="SMART" id="SM00273">
    <property type="entry name" value="ENTH"/>
    <property type="match status" value="1"/>
</dbReference>
<dbReference type="SMART" id="SM00307">
    <property type="entry name" value="ILWEQ"/>
    <property type="match status" value="1"/>
</dbReference>
<dbReference type="FunFam" id="1.20.1410.10:FF:000002">
    <property type="entry name" value="Huntingtin interacting protein 1"/>
    <property type="match status" value="1"/>
</dbReference>
<comment type="subunit">
    <text evidence="12">Homodimer. Interacts with actin; homodimerization promotes actin binding. Interacts with CLTB. Interacts with HIP1. Interacts (via ENTH and I/LWEQ domains) with BCL2L10.</text>
</comment>
<evidence type="ECO:0000256" key="11">
    <source>
        <dbReference type="ARBA" id="ARBA00059997"/>
    </source>
</evidence>
<feature type="coiled-coil region" evidence="14">
    <location>
        <begin position="119"/>
        <end position="146"/>
    </location>
</feature>
<evidence type="ECO:0000313" key="18">
    <source>
        <dbReference type="EMBL" id="ELK14293.1"/>
    </source>
</evidence>
<feature type="domain" description="ENTH" evidence="16">
    <location>
        <begin position="645"/>
        <end position="773"/>
    </location>
</feature>
<dbReference type="GO" id="GO:0006898">
    <property type="term" value="P:receptor-mediated endocytosis"/>
    <property type="evidence" value="ECO:0007669"/>
    <property type="project" value="UniProtKB-ARBA"/>
</dbReference>
<keyword evidence="8" id="KW-0472">Membrane</keyword>